<dbReference type="GO" id="GO:0030258">
    <property type="term" value="P:lipid modification"/>
    <property type="evidence" value="ECO:0007669"/>
    <property type="project" value="TreeGrafter"/>
</dbReference>
<comment type="pathway">
    <text evidence="15">Phospholipid metabolism.</text>
</comment>
<dbReference type="GO" id="GO:0005783">
    <property type="term" value="C:endoplasmic reticulum"/>
    <property type="evidence" value="ECO:0007669"/>
    <property type="project" value="UniProtKB-SubCell"/>
</dbReference>
<dbReference type="EC" id="2.3.1.23" evidence="16"/>
<evidence type="ECO:0000256" key="11">
    <source>
        <dbReference type="ARBA" id="ARBA00023136"/>
    </source>
</evidence>
<evidence type="ECO:0000256" key="1">
    <source>
        <dbReference type="ARBA" id="ARBA00004141"/>
    </source>
</evidence>
<evidence type="ECO:0000256" key="4">
    <source>
        <dbReference type="ARBA" id="ARBA00010323"/>
    </source>
</evidence>
<feature type="transmembrane region" description="Helical" evidence="19">
    <location>
        <begin position="271"/>
        <end position="299"/>
    </location>
</feature>
<dbReference type="GO" id="GO:0006656">
    <property type="term" value="P:phosphatidylcholine biosynthetic process"/>
    <property type="evidence" value="ECO:0007669"/>
    <property type="project" value="TreeGrafter"/>
</dbReference>
<evidence type="ECO:0000256" key="17">
    <source>
        <dbReference type="ARBA" id="ARBA00038923"/>
    </source>
</evidence>
<keyword evidence="12" id="KW-0594">Phospholipid biosynthesis</keyword>
<evidence type="ECO:0000256" key="6">
    <source>
        <dbReference type="ARBA" id="ARBA00022679"/>
    </source>
</evidence>
<dbReference type="EC" id="2.3.1.n6" evidence="17"/>
<keyword evidence="11 19" id="KW-0472">Membrane</keyword>
<keyword evidence="21" id="KW-1185">Reference proteome</keyword>
<keyword evidence="6" id="KW-0808">Transferase</keyword>
<proteinExistence type="inferred from homology"/>
<evidence type="ECO:0000256" key="12">
    <source>
        <dbReference type="ARBA" id="ARBA00023209"/>
    </source>
</evidence>
<evidence type="ECO:0000256" key="7">
    <source>
        <dbReference type="ARBA" id="ARBA00022692"/>
    </source>
</evidence>
<keyword evidence="5" id="KW-0444">Lipid biosynthesis</keyword>
<dbReference type="Pfam" id="PF03062">
    <property type="entry name" value="MBOAT"/>
    <property type="match status" value="1"/>
</dbReference>
<gene>
    <name evidence="20" type="ORF">NQ314_005061</name>
</gene>
<evidence type="ECO:0000256" key="16">
    <source>
        <dbReference type="ARBA" id="ARBA00026120"/>
    </source>
</evidence>
<dbReference type="GO" id="GO:0071617">
    <property type="term" value="F:lysophospholipid acyltransferase activity"/>
    <property type="evidence" value="ECO:0007669"/>
    <property type="project" value="TreeGrafter"/>
</dbReference>
<dbReference type="InterPro" id="IPR049941">
    <property type="entry name" value="LPLAT_7/PORCN-like"/>
</dbReference>
<dbReference type="EMBL" id="JANEYF010001415">
    <property type="protein sequence ID" value="KAJ8964232.1"/>
    <property type="molecule type" value="Genomic_DNA"/>
</dbReference>
<evidence type="ECO:0000256" key="2">
    <source>
        <dbReference type="ARBA" id="ARBA00004240"/>
    </source>
</evidence>
<dbReference type="PANTHER" id="PTHR13906:SF14">
    <property type="entry name" value="LYSOPHOSPHOLIPID ACYLTRANSFERASE 5"/>
    <property type="match status" value="1"/>
</dbReference>
<comment type="similarity">
    <text evidence="4">Belongs to the membrane-bound acyltransferase family.</text>
</comment>
<comment type="caution">
    <text evidence="20">The sequence shown here is derived from an EMBL/GenBank/DDBJ whole genome shotgun (WGS) entry which is preliminary data.</text>
</comment>
<evidence type="ECO:0000256" key="15">
    <source>
        <dbReference type="ARBA" id="ARBA00025707"/>
    </source>
</evidence>
<evidence type="ECO:0000256" key="3">
    <source>
        <dbReference type="ARBA" id="ARBA00005074"/>
    </source>
</evidence>
<keyword evidence="8" id="KW-0256">Endoplasmic reticulum</keyword>
<keyword evidence="9 19" id="KW-1133">Transmembrane helix</keyword>
<keyword evidence="10" id="KW-0443">Lipid metabolism</keyword>
<evidence type="ECO:0000256" key="9">
    <source>
        <dbReference type="ARBA" id="ARBA00022989"/>
    </source>
</evidence>
<evidence type="ECO:0000256" key="19">
    <source>
        <dbReference type="SAM" id="Phobius"/>
    </source>
</evidence>
<evidence type="ECO:0000256" key="5">
    <source>
        <dbReference type="ARBA" id="ARBA00022516"/>
    </source>
</evidence>
<evidence type="ECO:0000256" key="13">
    <source>
        <dbReference type="ARBA" id="ARBA00023264"/>
    </source>
</evidence>
<protein>
    <recommendedName>
        <fullName evidence="18">Lysophospholipid acyltransferase 5</fullName>
        <ecNumber evidence="16">2.3.1.23</ecNumber>
        <ecNumber evidence="17">2.3.1.n6</ecNumber>
    </recommendedName>
</protein>
<evidence type="ECO:0000256" key="8">
    <source>
        <dbReference type="ARBA" id="ARBA00022824"/>
    </source>
</evidence>
<comment type="pathway">
    <text evidence="3">Lipid metabolism; phospholipid metabolism.</text>
</comment>
<dbReference type="InterPro" id="IPR004299">
    <property type="entry name" value="MBOAT_fam"/>
</dbReference>
<evidence type="ECO:0000256" key="18">
    <source>
        <dbReference type="ARBA" id="ARBA00039721"/>
    </source>
</evidence>
<evidence type="ECO:0000256" key="14">
    <source>
        <dbReference type="ARBA" id="ARBA00023315"/>
    </source>
</evidence>
<keyword evidence="7 19" id="KW-0812">Transmembrane</keyword>
<evidence type="ECO:0000256" key="10">
    <source>
        <dbReference type="ARBA" id="ARBA00023098"/>
    </source>
</evidence>
<name>A0AAV8ZJU3_9CUCU</name>
<evidence type="ECO:0000313" key="21">
    <source>
        <dbReference type="Proteomes" id="UP001162156"/>
    </source>
</evidence>
<accession>A0AAV8ZJU3</accession>
<keyword evidence="14" id="KW-0012">Acyltransferase</keyword>
<evidence type="ECO:0000313" key="20">
    <source>
        <dbReference type="EMBL" id="KAJ8964232.1"/>
    </source>
</evidence>
<comment type="subcellular location">
    <subcellularLocation>
        <location evidence="2">Endoplasmic reticulum</location>
    </subcellularLocation>
    <subcellularLocation>
        <location evidence="1">Membrane</location>
        <topology evidence="1">Multi-pass membrane protein</topology>
    </subcellularLocation>
</comment>
<dbReference type="GO" id="GO:0016020">
    <property type="term" value="C:membrane"/>
    <property type="evidence" value="ECO:0007669"/>
    <property type="project" value="UniProtKB-SubCell"/>
</dbReference>
<dbReference type="Proteomes" id="UP001162156">
    <property type="component" value="Unassembled WGS sequence"/>
</dbReference>
<dbReference type="GO" id="GO:0047184">
    <property type="term" value="F:1-acylglycerophosphocholine O-acyltransferase activity"/>
    <property type="evidence" value="ECO:0007669"/>
    <property type="project" value="UniProtKB-EC"/>
</dbReference>
<reference evidence="20" key="1">
    <citation type="journal article" date="2023" name="Insect Mol. Biol.">
        <title>Genome sequencing provides insights into the evolution of gene families encoding plant cell wall-degrading enzymes in longhorned beetles.</title>
        <authorList>
            <person name="Shin N.R."/>
            <person name="Okamura Y."/>
            <person name="Kirsch R."/>
            <person name="Pauchet Y."/>
        </authorList>
    </citation>
    <scope>NUCLEOTIDE SEQUENCE</scope>
    <source>
        <strain evidence="20">RBIC_L_NR</strain>
    </source>
</reference>
<dbReference type="PANTHER" id="PTHR13906">
    <property type="entry name" value="PORCUPINE"/>
    <property type="match status" value="1"/>
</dbReference>
<dbReference type="AlphaFoldDB" id="A0AAV8ZJU3"/>
<keyword evidence="13" id="KW-1208">Phospholipid metabolism</keyword>
<sequence>MSEEIPSGVLTKSSNLIGVTEPALKLLLTILAGYIYSSTDDYDINWTMPHCILVLRLIGITYDLYDGYQPSENLSADSKLFALQKRPTLLEIFGHCFFPASFLVGPQFPMKRYQEFVSGNYSKKDAPNEPPDCIEAAVKRLSLGISYLIIFQVLGLFVSDDYLLTDEFSDSNFFRKMLLLGIWGRFTLYKYISCWLLTEGACILFGLAHNGVDENGETKWDGLENIKISIFENTTEFNHYIQSFNVNTNHWVGQYVYKRLKFLGNRQLSQFAALLFLAIWHGFHTGYYVCFFFEFIVIYMERDMVDSFLDHALTDKDVCNVSDGNALCGISMLLEGQTSTWWIGIKNTLDIWDSAVVAFREAFSRKLPPYLIFREIFLRDQGAGESTESFVCRMRSLLSQLPYELRRYRSGT</sequence>
<organism evidence="20 21">
    <name type="scientific">Rhamnusium bicolor</name>
    <dbReference type="NCBI Taxonomy" id="1586634"/>
    <lineage>
        <taxon>Eukaryota</taxon>
        <taxon>Metazoa</taxon>
        <taxon>Ecdysozoa</taxon>
        <taxon>Arthropoda</taxon>
        <taxon>Hexapoda</taxon>
        <taxon>Insecta</taxon>
        <taxon>Pterygota</taxon>
        <taxon>Neoptera</taxon>
        <taxon>Endopterygota</taxon>
        <taxon>Coleoptera</taxon>
        <taxon>Polyphaga</taxon>
        <taxon>Cucujiformia</taxon>
        <taxon>Chrysomeloidea</taxon>
        <taxon>Cerambycidae</taxon>
        <taxon>Lepturinae</taxon>
        <taxon>Rhagiini</taxon>
        <taxon>Rhamnusium</taxon>
    </lineage>
</organism>